<feature type="transmembrane region" description="Helical" evidence="1">
    <location>
        <begin position="107"/>
        <end position="127"/>
    </location>
</feature>
<dbReference type="InterPro" id="IPR003675">
    <property type="entry name" value="Rce1/LyrA-like_dom"/>
</dbReference>
<feature type="domain" description="CAAX prenyl protease 2/Lysostaphin resistance protein A-like" evidence="2">
    <location>
        <begin position="57"/>
        <end position="137"/>
    </location>
</feature>
<feature type="transmembrane region" description="Helical" evidence="1">
    <location>
        <begin position="12"/>
        <end position="37"/>
    </location>
</feature>
<feature type="transmembrane region" description="Helical" evidence="1">
    <location>
        <begin position="84"/>
        <end position="101"/>
    </location>
</feature>
<organism evidence="3 4">
    <name type="scientific">Novosphingobium soli</name>
    <dbReference type="NCBI Taxonomy" id="574956"/>
    <lineage>
        <taxon>Bacteria</taxon>
        <taxon>Pseudomonadati</taxon>
        <taxon>Pseudomonadota</taxon>
        <taxon>Alphaproteobacteria</taxon>
        <taxon>Sphingomonadales</taxon>
        <taxon>Sphingomonadaceae</taxon>
        <taxon>Novosphingobium</taxon>
    </lineage>
</organism>
<name>A0ABV6D0K3_9SPHN</name>
<proteinExistence type="predicted"/>
<feature type="transmembrane region" description="Helical" evidence="1">
    <location>
        <begin position="164"/>
        <end position="184"/>
    </location>
</feature>
<gene>
    <name evidence="3" type="ORF">ACFFJC_18075</name>
</gene>
<keyword evidence="1" id="KW-1133">Transmembrane helix</keyword>
<accession>A0ABV6D0K3</accession>
<feature type="domain" description="CAAX prenyl protease 2/Lysostaphin resistance protein A-like" evidence="2">
    <location>
        <begin position="142"/>
        <end position="203"/>
    </location>
</feature>
<keyword evidence="1" id="KW-0812">Transmembrane</keyword>
<dbReference type="EMBL" id="JBHLWK010000023">
    <property type="protein sequence ID" value="MFC0206176.1"/>
    <property type="molecule type" value="Genomic_DNA"/>
</dbReference>
<evidence type="ECO:0000256" key="1">
    <source>
        <dbReference type="SAM" id="Phobius"/>
    </source>
</evidence>
<evidence type="ECO:0000313" key="4">
    <source>
        <dbReference type="Proteomes" id="UP001589798"/>
    </source>
</evidence>
<comment type="caution">
    <text evidence="3">The sequence shown here is derived from an EMBL/GenBank/DDBJ whole genome shotgun (WGS) entry which is preliminary data.</text>
</comment>
<keyword evidence="1" id="KW-0472">Membrane</keyword>
<evidence type="ECO:0000313" key="3">
    <source>
        <dbReference type="EMBL" id="MFC0206176.1"/>
    </source>
</evidence>
<dbReference type="Proteomes" id="UP001589798">
    <property type="component" value="Unassembled WGS sequence"/>
</dbReference>
<feature type="transmembrane region" description="Helical" evidence="1">
    <location>
        <begin position="139"/>
        <end position="158"/>
    </location>
</feature>
<feature type="transmembrane region" description="Helical" evidence="1">
    <location>
        <begin position="57"/>
        <end position="77"/>
    </location>
</feature>
<keyword evidence="4" id="KW-1185">Reference proteome</keyword>
<sequence length="212" mass="22707">MLRPAGLRRPGGWSALAVITALHVGAMLLVILPLIAFWQTLFALPLPDAFGKLPAGWLLPVTLVAAPVLEEVIFRGWQSGRPRALWLLACFAAFLVLAWQAKAVAPVALLGLLLGLAIAALAGWLWLRKRRAPSPVFARTYPALFWAAALLFAAVHLLNYPSTSLLSLPMVLPQLWAGLLLGFTRQRLGLPAAMLQHAVANCVSMALAMAGG</sequence>
<dbReference type="Pfam" id="PF02517">
    <property type="entry name" value="Rce1-like"/>
    <property type="match status" value="2"/>
</dbReference>
<protein>
    <submittedName>
        <fullName evidence="3">Type II CAAX prenyl endopeptidase Rce1 family protein</fullName>
    </submittedName>
</protein>
<evidence type="ECO:0000259" key="2">
    <source>
        <dbReference type="Pfam" id="PF02517"/>
    </source>
</evidence>
<reference evidence="3 4" key="1">
    <citation type="submission" date="2024-09" db="EMBL/GenBank/DDBJ databases">
        <authorList>
            <person name="Sun Q."/>
            <person name="Mori K."/>
        </authorList>
    </citation>
    <scope>NUCLEOTIDE SEQUENCE [LARGE SCALE GENOMIC DNA]</scope>
    <source>
        <strain evidence="3 4">CCM 7706</strain>
    </source>
</reference>